<keyword evidence="9" id="KW-1185">Reference proteome</keyword>
<dbReference type="InterPro" id="IPR011990">
    <property type="entry name" value="TPR-like_helical_dom_sf"/>
</dbReference>
<dbReference type="AlphaFoldDB" id="A0A1G6XB54"/>
<feature type="transmembrane region" description="Helical" evidence="6">
    <location>
        <begin position="338"/>
        <end position="362"/>
    </location>
</feature>
<dbReference type="InterPro" id="IPR017441">
    <property type="entry name" value="Protein_kinase_ATP_BS"/>
</dbReference>
<feature type="domain" description="Protein kinase" evidence="7">
    <location>
        <begin position="37"/>
        <end position="314"/>
    </location>
</feature>
<dbReference type="CDD" id="cd14014">
    <property type="entry name" value="STKc_PknB_like"/>
    <property type="match status" value="1"/>
</dbReference>
<keyword evidence="1" id="KW-0808">Transferase</keyword>
<reference evidence="8 9" key="1">
    <citation type="submission" date="2016-10" db="EMBL/GenBank/DDBJ databases">
        <authorList>
            <person name="de Groot N.N."/>
        </authorList>
    </citation>
    <scope>NUCLEOTIDE SEQUENCE [LARGE SCALE GENOMIC DNA]</scope>
    <source>
        <strain evidence="8 9">DSM 16957</strain>
    </source>
</reference>
<sequence>MSIPSSEHEDAPTVAVAVSPAPPGGAAAQPGLRIGAYRLQRALGAGGMGEVWLAEQLEPVRRPVALKLMQRQLLGPLSEAYFEVERQALARMDHPAIAKVFDAGRTSEGHPWLVMEWIDGEALLDWYRERQPDLPTRLRLVAALARGVQHAHARGVLHRDLKPGNVLVVQVDGQPQPKLIDFGIALGLDAGPTSPGDAHSYEAAGSGAFMSPEQREGAAEAIDPRADVYALGMILLCLLLPEARLGALGEDSADPQRLRLRFDAALATGRGRAEPLLAALPRPLLQVLRCALAPSQAERYASAEALALDLERYLQRRPLAVMGEARGYRFGLFLRRHALAASALLAIVLALATGLSFALYGLREARSEAEHARLMGGFMSDVLTGVDPQYADGLDRTLLNRILDDAAERAEDQLATRPDALAEVLGVVGSTYANVGDHKRGIALLRQGHALATSRLPASHPARLRLAARLADALAITGEAKEAEAVLRPALAAVGGFDPRYALAAPDLRLSLAWALRDQGRFDEALAAVRTARAELAMLPTPDGDPDPLTAGYVEQVVLSDMGRAEEAENLLRPLLQAHIAAFGEAHARTLRLGNSLGVLLLQQRRYAEAEPVLRQNLAASEAAYGPEHLATLNTASNLAGALRQQGKVEESGPYYRRAYEGFVAAFGETHPRAIQTLANLGNYQLSAGDAQSSLQSHLRARELSQGVFPAEHPVVEETHFGAGKAHAALGQWAEALVELERALELRRARLPPEHPGIADVQAELDKVRAALAAGDRG</sequence>
<keyword evidence="6" id="KW-0472">Membrane</keyword>
<dbReference type="PANTHER" id="PTHR43289:SF6">
    <property type="entry name" value="SERINE_THREONINE-PROTEIN KINASE NEKL-3"/>
    <property type="match status" value="1"/>
</dbReference>
<evidence type="ECO:0000259" key="7">
    <source>
        <dbReference type="PROSITE" id="PS50011"/>
    </source>
</evidence>
<protein>
    <submittedName>
        <fullName evidence="8">Serine/threonine protein kinase</fullName>
    </submittedName>
</protein>
<proteinExistence type="predicted"/>
<dbReference type="SMART" id="SM00220">
    <property type="entry name" value="S_TKc"/>
    <property type="match status" value="1"/>
</dbReference>
<dbReference type="InterPro" id="IPR019734">
    <property type="entry name" value="TPR_rpt"/>
</dbReference>
<evidence type="ECO:0000256" key="4">
    <source>
        <dbReference type="ARBA" id="ARBA00022840"/>
    </source>
</evidence>
<dbReference type="InterPro" id="IPR011009">
    <property type="entry name" value="Kinase-like_dom_sf"/>
</dbReference>
<dbReference type="OrthoDB" id="9801841at2"/>
<dbReference type="InterPro" id="IPR000719">
    <property type="entry name" value="Prot_kinase_dom"/>
</dbReference>
<dbReference type="Pfam" id="PF13374">
    <property type="entry name" value="TPR_10"/>
    <property type="match status" value="3"/>
</dbReference>
<dbReference type="STRING" id="265719.SAMN04488509_106123"/>
<keyword evidence="4 5" id="KW-0067">ATP-binding</keyword>
<dbReference type="GO" id="GO:0005524">
    <property type="term" value="F:ATP binding"/>
    <property type="evidence" value="ECO:0007669"/>
    <property type="project" value="UniProtKB-UniRule"/>
</dbReference>
<name>A0A1G6XB54_9GAMM</name>
<organism evidence="8 9">
    <name type="scientific">Aquimonas voraii</name>
    <dbReference type="NCBI Taxonomy" id="265719"/>
    <lineage>
        <taxon>Bacteria</taxon>
        <taxon>Pseudomonadati</taxon>
        <taxon>Pseudomonadota</taxon>
        <taxon>Gammaproteobacteria</taxon>
        <taxon>Lysobacterales</taxon>
        <taxon>Lysobacteraceae</taxon>
        <taxon>Aquimonas</taxon>
    </lineage>
</organism>
<keyword evidence="8" id="KW-0723">Serine/threonine-protein kinase</keyword>
<dbReference type="PROSITE" id="PS00108">
    <property type="entry name" value="PROTEIN_KINASE_ST"/>
    <property type="match status" value="1"/>
</dbReference>
<dbReference type="Proteomes" id="UP000199603">
    <property type="component" value="Unassembled WGS sequence"/>
</dbReference>
<dbReference type="PANTHER" id="PTHR43289">
    <property type="entry name" value="MITOGEN-ACTIVATED PROTEIN KINASE KINASE KINASE 20-RELATED"/>
    <property type="match status" value="1"/>
</dbReference>
<evidence type="ECO:0000313" key="8">
    <source>
        <dbReference type="EMBL" id="SDD75033.1"/>
    </source>
</evidence>
<dbReference type="GO" id="GO:0004674">
    <property type="term" value="F:protein serine/threonine kinase activity"/>
    <property type="evidence" value="ECO:0007669"/>
    <property type="project" value="UniProtKB-KW"/>
</dbReference>
<dbReference type="EMBL" id="FNAG01000006">
    <property type="protein sequence ID" value="SDD75033.1"/>
    <property type="molecule type" value="Genomic_DNA"/>
</dbReference>
<evidence type="ECO:0000256" key="3">
    <source>
        <dbReference type="ARBA" id="ARBA00022777"/>
    </source>
</evidence>
<keyword evidence="3 8" id="KW-0418">Kinase</keyword>
<evidence type="ECO:0000256" key="5">
    <source>
        <dbReference type="PROSITE-ProRule" id="PRU10141"/>
    </source>
</evidence>
<evidence type="ECO:0000256" key="6">
    <source>
        <dbReference type="SAM" id="Phobius"/>
    </source>
</evidence>
<gene>
    <name evidence="8" type="ORF">SAMN04488509_106123</name>
</gene>
<keyword evidence="6" id="KW-1133">Transmembrane helix</keyword>
<dbReference type="Gene3D" id="1.10.510.10">
    <property type="entry name" value="Transferase(Phosphotransferase) domain 1"/>
    <property type="match status" value="1"/>
</dbReference>
<dbReference type="SUPFAM" id="SSF56112">
    <property type="entry name" value="Protein kinase-like (PK-like)"/>
    <property type="match status" value="1"/>
</dbReference>
<dbReference type="InterPro" id="IPR008271">
    <property type="entry name" value="Ser/Thr_kinase_AS"/>
</dbReference>
<dbReference type="Pfam" id="PF00069">
    <property type="entry name" value="Pkinase"/>
    <property type="match status" value="1"/>
</dbReference>
<feature type="binding site" evidence="5">
    <location>
        <position position="67"/>
    </location>
    <ligand>
        <name>ATP</name>
        <dbReference type="ChEBI" id="CHEBI:30616"/>
    </ligand>
</feature>
<keyword evidence="6" id="KW-0812">Transmembrane</keyword>
<evidence type="ECO:0000256" key="1">
    <source>
        <dbReference type="ARBA" id="ARBA00022679"/>
    </source>
</evidence>
<dbReference type="Gene3D" id="1.25.40.10">
    <property type="entry name" value="Tetratricopeptide repeat domain"/>
    <property type="match status" value="3"/>
</dbReference>
<dbReference type="Pfam" id="PF13424">
    <property type="entry name" value="TPR_12"/>
    <property type="match status" value="1"/>
</dbReference>
<dbReference type="SMART" id="SM00028">
    <property type="entry name" value="TPR"/>
    <property type="match status" value="4"/>
</dbReference>
<keyword evidence="2 5" id="KW-0547">Nucleotide-binding</keyword>
<dbReference type="Gene3D" id="3.30.200.20">
    <property type="entry name" value="Phosphorylase Kinase, domain 1"/>
    <property type="match status" value="1"/>
</dbReference>
<evidence type="ECO:0000313" key="9">
    <source>
        <dbReference type="Proteomes" id="UP000199603"/>
    </source>
</evidence>
<dbReference type="PROSITE" id="PS50011">
    <property type="entry name" value="PROTEIN_KINASE_DOM"/>
    <property type="match status" value="1"/>
</dbReference>
<evidence type="ECO:0000256" key="2">
    <source>
        <dbReference type="ARBA" id="ARBA00022741"/>
    </source>
</evidence>
<dbReference type="RefSeq" id="WP_091242809.1">
    <property type="nucleotide sequence ID" value="NZ_FNAG01000006.1"/>
</dbReference>
<dbReference type="SUPFAM" id="SSF48452">
    <property type="entry name" value="TPR-like"/>
    <property type="match status" value="2"/>
</dbReference>
<accession>A0A1G6XB54</accession>
<dbReference type="PROSITE" id="PS00107">
    <property type="entry name" value="PROTEIN_KINASE_ATP"/>
    <property type="match status" value="1"/>
</dbReference>